<reference evidence="1 3" key="2">
    <citation type="journal article" date="2014" name="BMC Genomics">
        <title>An improved genome release (version Mt4.0) for the model legume Medicago truncatula.</title>
        <authorList>
            <person name="Tang H."/>
            <person name="Krishnakumar V."/>
            <person name="Bidwell S."/>
            <person name="Rosen B."/>
            <person name="Chan A."/>
            <person name="Zhou S."/>
            <person name="Gentzbittel L."/>
            <person name="Childs K.L."/>
            <person name="Yandell M."/>
            <person name="Gundlach H."/>
            <person name="Mayer K.F."/>
            <person name="Schwartz D.C."/>
            <person name="Town C.D."/>
        </authorList>
    </citation>
    <scope>GENOME REANNOTATION</scope>
    <source>
        <strain evidence="1">A17</strain>
        <strain evidence="2 3">cv. Jemalong A17</strain>
    </source>
</reference>
<keyword evidence="3" id="KW-1185">Reference proteome</keyword>
<sequence length="71" mass="7750">MVRQKNASMGWEPVIMGACYPVAIQGVRPNMLLDSCNGFTSHLEFCACFNGCIHSGEKESPSQPCTGWRLG</sequence>
<dbReference type="HOGENOM" id="CLU_2743775_0_0_1"/>
<dbReference type="AlphaFoldDB" id="A0A072VC57"/>
<proteinExistence type="predicted"/>
<reference evidence="2" key="3">
    <citation type="submission" date="2015-04" db="UniProtKB">
        <authorList>
            <consortium name="EnsemblPlants"/>
        </authorList>
    </citation>
    <scope>IDENTIFICATION</scope>
    <source>
        <strain evidence="2">cv. Jemalong A17</strain>
    </source>
</reference>
<reference evidence="1 3" key="1">
    <citation type="journal article" date="2011" name="Nature">
        <title>The Medicago genome provides insight into the evolution of rhizobial symbioses.</title>
        <authorList>
            <person name="Young N.D."/>
            <person name="Debelle F."/>
            <person name="Oldroyd G.E."/>
            <person name="Geurts R."/>
            <person name="Cannon S.B."/>
            <person name="Udvardi M.K."/>
            <person name="Benedito V.A."/>
            <person name="Mayer K.F."/>
            <person name="Gouzy J."/>
            <person name="Schoof H."/>
            <person name="Van de Peer Y."/>
            <person name="Proost S."/>
            <person name="Cook D.R."/>
            <person name="Meyers B.C."/>
            <person name="Spannagl M."/>
            <person name="Cheung F."/>
            <person name="De Mita S."/>
            <person name="Krishnakumar V."/>
            <person name="Gundlach H."/>
            <person name="Zhou S."/>
            <person name="Mudge J."/>
            <person name="Bharti A.K."/>
            <person name="Murray J.D."/>
            <person name="Naoumkina M.A."/>
            <person name="Rosen B."/>
            <person name="Silverstein K.A."/>
            <person name="Tang H."/>
            <person name="Rombauts S."/>
            <person name="Zhao P.X."/>
            <person name="Zhou P."/>
            <person name="Barbe V."/>
            <person name="Bardou P."/>
            <person name="Bechner M."/>
            <person name="Bellec A."/>
            <person name="Berger A."/>
            <person name="Berges H."/>
            <person name="Bidwell S."/>
            <person name="Bisseling T."/>
            <person name="Choisne N."/>
            <person name="Couloux A."/>
            <person name="Denny R."/>
            <person name="Deshpande S."/>
            <person name="Dai X."/>
            <person name="Doyle J.J."/>
            <person name="Dudez A.M."/>
            <person name="Farmer A.D."/>
            <person name="Fouteau S."/>
            <person name="Franken C."/>
            <person name="Gibelin C."/>
            <person name="Gish J."/>
            <person name="Goldstein S."/>
            <person name="Gonzalez A.J."/>
            <person name="Green P.J."/>
            <person name="Hallab A."/>
            <person name="Hartog M."/>
            <person name="Hua A."/>
            <person name="Humphray S.J."/>
            <person name="Jeong D.H."/>
            <person name="Jing Y."/>
            <person name="Jocker A."/>
            <person name="Kenton S.M."/>
            <person name="Kim D.J."/>
            <person name="Klee K."/>
            <person name="Lai H."/>
            <person name="Lang C."/>
            <person name="Lin S."/>
            <person name="Macmil S.L."/>
            <person name="Magdelenat G."/>
            <person name="Matthews L."/>
            <person name="McCorrison J."/>
            <person name="Monaghan E.L."/>
            <person name="Mun J.H."/>
            <person name="Najar F.Z."/>
            <person name="Nicholson C."/>
            <person name="Noirot C."/>
            <person name="O'Bleness M."/>
            <person name="Paule C.R."/>
            <person name="Poulain J."/>
            <person name="Prion F."/>
            <person name="Qin B."/>
            <person name="Qu C."/>
            <person name="Retzel E.F."/>
            <person name="Riddle C."/>
            <person name="Sallet E."/>
            <person name="Samain S."/>
            <person name="Samson N."/>
            <person name="Sanders I."/>
            <person name="Saurat O."/>
            <person name="Scarpelli C."/>
            <person name="Schiex T."/>
            <person name="Segurens B."/>
            <person name="Severin A.J."/>
            <person name="Sherrier D.J."/>
            <person name="Shi R."/>
            <person name="Sims S."/>
            <person name="Singer S.R."/>
            <person name="Sinharoy S."/>
            <person name="Sterck L."/>
            <person name="Viollet A."/>
            <person name="Wang B.B."/>
            <person name="Wang K."/>
            <person name="Wang M."/>
            <person name="Wang X."/>
            <person name="Warfsmann J."/>
            <person name="Weissenbach J."/>
            <person name="White D.D."/>
            <person name="White J.D."/>
            <person name="Wiley G.B."/>
            <person name="Wincker P."/>
            <person name="Xing Y."/>
            <person name="Yang L."/>
            <person name="Yao Z."/>
            <person name="Ying F."/>
            <person name="Zhai J."/>
            <person name="Zhou L."/>
            <person name="Zuber A."/>
            <person name="Denarie J."/>
            <person name="Dixon R.A."/>
            <person name="May G.D."/>
            <person name="Schwartz D.C."/>
            <person name="Rogers J."/>
            <person name="Quetier F."/>
            <person name="Town C.D."/>
            <person name="Roe B.A."/>
        </authorList>
    </citation>
    <scope>NUCLEOTIDE SEQUENCE [LARGE SCALE GENOMIC DNA]</scope>
    <source>
        <strain evidence="1">A17</strain>
        <strain evidence="2 3">cv. Jemalong A17</strain>
    </source>
</reference>
<dbReference type="Proteomes" id="UP000002051">
    <property type="component" value="Chromosome 2"/>
</dbReference>
<evidence type="ECO:0000313" key="1">
    <source>
        <dbReference type="EMBL" id="KEH39023.1"/>
    </source>
</evidence>
<dbReference type="EMBL" id="CM001218">
    <property type="protein sequence ID" value="KEH39023.1"/>
    <property type="molecule type" value="Genomic_DNA"/>
</dbReference>
<gene>
    <name evidence="1" type="ordered locus">MTR_2g089005</name>
</gene>
<protein>
    <submittedName>
        <fullName evidence="1 2">Uncharacterized protein</fullName>
    </submittedName>
</protein>
<organism evidence="1 3">
    <name type="scientific">Medicago truncatula</name>
    <name type="common">Barrel medic</name>
    <name type="synonym">Medicago tribuloides</name>
    <dbReference type="NCBI Taxonomy" id="3880"/>
    <lineage>
        <taxon>Eukaryota</taxon>
        <taxon>Viridiplantae</taxon>
        <taxon>Streptophyta</taxon>
        <taxon>Embryophyta</taxon>
        <taxon>Tracheophyta</taxon>
        <taxon>Spermatophyta</taxon>
        <taxon>Magnoliopsida</taxon>
        <taxon>eudicotyledons</taxon>
        <taxon>Gunneridae</taxon>
        <taxon>Pentapetalae</taxon>
        <taxon>rosids</taxon>
        <taxon>fabids</taxon>
        <taxon>Fabales</taxon>
        <taxon>Fabaceae</taxon>
        <taxon>Papilionoideae</taxon>
        <taxon>50 kb inversion clade</taxon>
        <taxon>NPAAA clade</taxon>
        <taxon>Hologalegina</taxon>
        <taxon>IRL clade</taxon>
        <taxon>Trifolieae</taxon>
        <taxon>Medicago</taxon>
    </lineage>
</organism>
<evidence type="ECO:0000313" key="2">
    <source>
        <dbReference type="EnsemblPlants" id="KEH39023"/>
    </source>
</evidence>
<accession>A0A072VC57</accession>
<dbReference type="EnsemblPlants" id="KEH39023">
    <property type="protein sequence ID" value="KEH39023"/>
    <property type="gene ID" value="MTR_2g089005"/>
</dbReference>
<evidence type="ECO:0000313" key="3">
    <source>
        <dbReference type="Proteomes" id="UP000002051"/>
    </source>
</evidence>
<name>A0A072VC57_MEDTR</name>